<dbReference type="AlphaFoldDB" id="A0AAF0B437"/>
<name>A0AAF0B437_PLAYO</name>
<reference evidence="2" key="1">
    <citation type="submission" date="2023-01" db="EMBL/GenBank/DDBJ databases">
        <title>Long-Read Genome Assembly and Gene Model Annotations for the Rodent Malaria Parasite Plasmodium yoelii 17XNL.</title>
        <authorList>
            <person name="Mitchell G.J."/>
            <person name="Sebastian A."/>
            <person name="Albert I."/>
            <person name="Lindner S.E."/>
        </authorList>
    </citation>
    <scope>NUCLEOTIDE SEQUENCE</scope>
    <source>
        <strain evidence="2">17XNL clone 1.1</strain>
    </source>
</reference>
<sequence length="90" mass="10761">MDEKKNEEDINNSIKGNEEVKINNNSKLSKSTQMLLERNSLKLQELIEGSYKNCIIKSDREQYRQYIPRMLWGNPCKYFPTTPLLEFQRF</sequence>
<evidence type="ECO:0000256" key="1">
    <source>
        <dbReference type="SAM" id="MobiDB-lite"/>
    </source>
</evidence>
<proteinExistence type="predicted"/>
<evidence type="ECO:0000313" key="2">
    <source>
        <dbReference type="EMBL" id="WBY59053.1"/>
    </source>
</evidence>
<evidence type="ECO:0000313" key="3">
    <source>
        <dbReference type="Proteomes" id="UP001054126"/>
    </source>
</evidence>
<feature type="region of interest" description="Disordered" evidence="1">
    <location>
        <begin position="1"/>
        <end position="25"/>
    </location>
</feature>
<dbReference type="Proteomes" id="UP001054126">
    <property type="component" value="Chromosome 12"/>
</dbReference>
<gene>
    <name evidence="2" type="ORF">Py17XNL_001204944</name>
</gene>
<dbReference type="EMBL" id="CP115536">
    <property type="protein sequence ID" value="WBY59053.1"/>
    <property type="molecule type" value="Genomic_DNA"/>
</dbReference>
<organism evidence="2 3">
    <name type="scientific">Plasmodium yoelii yoelii</name>
    <dbReference type="NCBI Taxonomy" id="73239"/>
    <lineage>
        <taxon>Eukaryota</taxon>
        <taxon>Sar</taxon>
        <taxon>Alveolata</taxon>
        <taxon>Apicomplexa</taxon>
        <taxon>Aconoidasida</taxon>
        <taxon>Haemosporida</taxon>
        <taxon>Plasmodiidae</taxon>
        <taxon>Plasmodium</taxon>
        <taxon>Plasmodium (Vinckeia)</taxon>
    </lineage>
</organism>
<accession>A0AAF0B437</accession>
<protein>
    <submittedName>
        <fullName evidence="2">CCR4-NOT transcription complex subunit 5</fullName>
    </submittedName>
</protein>